<protein>
    <submittedName>
        <fullName evidence="1">Uncharacterized protein</fullName>
    </submittedName>
</protein>
<evidence type="ECO:0000313" key="2">
    <source>
        <dbReference type="Proteomes" id="UP000809337"/>
    </source>
</evidence>
<dbReference type="RefSeq" id="WP_231036341.1">
    <property type="nucleotide sequence ID" value="NZ_JAJNGX010000043.1"/>
</dbReference>
<comment type="caution">
    <text evidence="1">The sequence shown here is derived from an EMBL/GenBank/DDBJ whole genome shotgun (WGS) entry which is preliminary data.</text>
</comment>
<dbReference type="Proteomes" id="UP000809337">
    <property type="component" value="Unassembled WGS sequence"/>
</dbReference>
<proteinExistence type="predicted"/>
<dbReference type="EMBL" id="JAFBWN010000043">
    <property type="protein sequence ID" value="MBM2357547.1"/>
    <property type="molecule type" value="Genomic_DNA"/>
</dbReference>
<name>A0A9Q2P6V9_9RHOB</name>
<accession>A0A9Q2P6V9</accession>
<gene>
    <name evidence="1" type="ORF">JQX14_23640</name>
</gene>
<sequence length="133" mass="15430">MFRKVEYNDLNAKQKENYNFHKIAARLADYGYHSMKLSDDYMGADFIALHMNGQDLLKVQLKGRMTLSKKYVGKGLHIAFINGDEMFVYPHDTLVADLQGTWRDSKSWMADNGEYHWGTLSKSIRSQLKPYSI</sequence>
<evidence type="ECO:0000313" key="1">
    <source>
        <dbReference type="EMBL" id="MBM2357547.1"/>
    </source>
</evidence>
<dbReference type="AlphaFoldDB" id="A0A9Q2P6V9"/>
<reference evidence="1" key="1">
    <citation type="submission" date="2021-01" db="EMBL/GenBank/DDBJ databases">
        <title>Diatom-associated Roseobacters Show Island Model of Population Structure.</title>
        <authorList>
            <person name="Qu L."/>
            <person name="Feng X."/>
            <person name="Chen Y."/>
            <person name="Li L."/>
            <person name="Wang X."/>
            <person name="Hu Z."/>
            <person name="Wang H."/>
            <person name="Luo H."/>
        </authorList>
    </citation>
    <scope>NUCLEOTIDE SEQUENCE</scope>
    <source>
        <strain evidence="1">SM26-45</strain>
    </source>
</reference>
<organism evidence="1 2">
    <name type="scientific">Pseudosulfitobacter pseudonitzschiae</name>
    <dbReference type="NCBI Taxonomy" id="1402135"/>
    <lineage>
        <taxon>Bacteria</taxon>
        <taxon>Pseudomonadati</taxon>
        <taxon>Pseudomonadota</taxon>
        <taxon>Alphaproteobacteria</taxon>
        <taxon>Rhodobacterales</taxon>
        <taxon>Roseobacteraceae</taxon>
        <taxon>Pseudosulfitobacter</taxon>
    </lineage>
</organism>